<name>A0ACB8J5R4_CITSI</name>
<comment type="caution">
    <text evidence="1">The sequence shown here is derived from an EMBL/GenBank/DDBJ whole genome shotgun (WGS) entry which is preliminary data.</text>
</comment>
<reference evidence="2" key="1">
    <citation type="journal article" date="2023" name="Hortic. Res.">
        <title>A chromosome-level phased genome enabling allele-level studies in sweet orange: a case study on citrus Huanglongbing tolerance.</title>
        <authorList>
            <person name="Wu B."/>
            <person name="Yu Q."/>
            <person name="Deng Z."/>
            <person name="Duan Y."/>
            <person name="Luo F."/>
            <person name="Gmitter F. Jr."/>
        </authorList>
    </citation>
    <scope>NUCLEOTIDE SEQUENCE [LARGE SCALE GENOMIC DNA]</scope>
    <source>
        <strain evidence="2">cv. Valencia</strain>
    </source>
</reference>
<dbReference type="Proteomes" id="UP000829398">
    <property type="component" value="Chromosome 7"/>
</dbReference>
<accession>A0ACB8J5R4</accession>
<organism evidence="1 2">
    <name type="scientific">Citrus sinensis</name>
    <name type="common">Sweet orange</name>
    <name type="synonym">Citrus aurantium var. sinensis</name>
    <dbReference type="NCBI Taxonomy" id="2711"/>
    <lineage>
        <taxon>Eukaryota</taxon>
        <taxon>Viridiplantae</taxon>
        <taxon>Streptophyta</taxon>
        <taxon>Embryophyta</taxon>
        <taxon>Tracheophyta</taxon>
        <taxon>Spermatophyta</taxon>
        <taxon>Magnoliopsida</taxon>
        <taxon>eudicotyledons</taxon>
        <taxon>Gunneridae</taxon>
        <taxon>Pentapetalae</taxon>
        <taxon>rosids</taxon>
        <taxon>malvids</taxon>
        <taxon>Sapindales</taxon>
        <taxon>Rutaceae</taxon>
        <taxon>Aurantioideae</taxon>
        <taxon>Citrus</taxon>
    </lineage>
</organism>
<sequence length="471" mass="51838">MKKTIALYPGPAFHHMISMVELGKLILQHRSDVSITILVPSMPLEESKTCSYINSISHRLNPIISFYYLPAIQMPSETLSRADIAIESIKLNSSNVFQALENISLTSKILSFIITSTTSFSYHPNIPTYTYFNSCASTLAAILYLPTLHNQITSSFKDHPSSLLFIPGLPPVKSSFMPEPVLDRQKPIYDFFLNYSTSLSKSNGIIINTFDFLEQQAIKAIVNGDCVTNGTTPPLHCIGPLIVDAKDRAGGVSDDVSSDCLTWLDSQPSGSVVFLCFGSRGTFSAPQLKEIAIGLERSNQRFLWVVRNPSNAAEAELPEGFLERTKERGLVVKSWAPQSTILGHESVGGFVTHCGWSSVVEAVTYGVPMIAWPLYAEQFLNSVALVQEMKVAMPMFLNGEEETIGNGEGVVSAERVEERVRELMMGSEGKALRERSLEMRMMAATAWNNNDGGSSFTAFSNLVASWNSLYS</sequence>
<evidence type="ECO:0000313" key="2">
    <source>
        <dbReference type="Proteomes" id="UP000829398"/>
    </source>
</evidence>
<evidence type="ECO:0000313" key="1">
    <source>
        <dbReference type="EMBL" id="KAH9713071.1"/>
    </source>
</evidence>
<dbReference type="EMBL" id="CM039176">
    <property type="protein sequence ID" value="KAH9713071.1"/>
    <property type="molecule type" value="Genomic_DNA"/>
</dbReference>
<keyword evidence="2" id="KW-1185">Reference proteome</keyword>
<protein>
    <submittedName>
        <fullName evidence="1">UDP-glycosyltransferase 88A1</fullName>
    </submittedName>
</protein>
<gene>
    <name evidence="1" type="ORF">KPL71_020237</name>
</gene>
<proteinExistence type="predicted"/>